<feature type="transmembrane region" description="Helical" evidence="1">
    <location>
        <begin position="140"/>
        <end position="158"/>
    </location>
</feature>
<evidence type="ECO:0000256" key="1">
    <source>
        <dbReference type="SAM" id="Phobius"/>
    </source>
</evidence>
<keyword evidence="1" id="KW-1133">Transmembrane helix</keyword>
<organism evidence="2 3">
    <name type="scientific">Asticcacaulis taihuensis</name>
    <dbReference type="NCBI Taxonomy" id="260084"/>
    <lineage>
        <taxon>Bacteria</taxon>
        <taxon>Pseudomonadati</taxon>
        <taxon>Pseudomonadota</taxon>
        <taxon>Alphaproteobacteria</taxon>
        <taxon>Caulobacterales</taxon>
        <taxon>Caulobacteraceae</taxon>
        <taxon>Asticcacaulis</taxon>
    </lineage>
</organism>
<dbReference type="STRING" id="260084.SAMN02927928_2591"/>
<feature type="transmembrane region" description="Helical" evidence="1">
    <location>
        <begin position="189"/>
        <end position="209"/>
    </location>
</feature>
<evidence type="ECO:0008006" key="4">
    <source>
        <dbReference type="Google" id="ProtNLM"/>
    </source>
</evidence>
<evidence type="ECO:0000313" key="2">
    <source>
        <dbReference type="EMBL" id="SCW67213.1"/>
    </source>
</evidence>
<feature type="transmembrane region" description="Helical" evidence="1">
    <location>
        <begin position="43"/>
        <end position="64"/>
    </location>
</feature>
<proteinExistence type="predicted"/>
<evidence type="ECO:0000313" key="3">
    <source>
        <dbReference type="Proteomes" id="UP000199150"/>
    </source>
</evidence>
<keyword evidence="1" id="KW-0812">Transmembrane</keyword>
<keyword evidence="1" id="KW-0472">Membrane</keyword>
<dbReference type="EMBL" id="FMTS01000004">
    <property type="protein sequence ID" value="SCW67213.1"/>
    <property type="molecule type" value="Genomic_DNA"/>
</dbReference>
<gene>
    <name evidence="2" type="ORF">SAMN02927928_2591</name>
</gene>
<feature type="transmembrane region" description="Helical" evidence="1">
    <location>
        <begin position="165"/>
        <end position="183"/>
    </location>
</feature>
<dbReference type="AlphaFoldDB" id="A0A1G4SDE2"/>
<sequence length="222" mass="23965">MSEKRHMPDYKSPPLLPRLDPEEAGYLGEELESLRALVSRGDALATAGGSVMAWWGVVLAVTHILKALMAADWLPAGLPIGWGAAIIGVPGALLISHFGRGGYSFRSWRNQAISTTWVFAGIGIFVFLLGSQWTRVSEPHITMAFLAIVFSLVLAVMATSSSQSWLLGMAGGWMLTAGAMFVLDSPIDRYIVMAAATVCFMTAPGLVLLRAERRAQPKMRTT</sequence>
<name>A0A1G4SDE2_9CAUL</name>
<feature type="transmembrane region" description="Helical" evidence="1">
    <location>
        <begin position="76"/>
        <end position="95"/>
    </location>
</feature>
<feature type="transmembrane region" description="Helical" evidence="1">
    <location>
        <begin position="116"/>
        <end position="134"/>
    </location>
</feature>
<reference evidence="3" key="1">
    <citation type="submission" date="2016-10" db="EMBL/GenBank/DDBJ databases">
        <authorList>
            <person name="Varghese N."/>
            <person name="Submissions S."/>
        </authorList>
    </citation>
    <scope>NUCLEOTIDE SEQUENCE [LARGE SCALE GENOMIC DNA]</scope>
    <source>
        <strain evidence="3">CGMCC 1.3431</strain>
    </source>
</reference>
<dbReference type="Proteomes" id="UP000199150">
    <property type="component" value="Unassembled WGS sequence"/>
</dbReference>
<protein>
    <recommendedName>
        <fullName evidence="4">DUF2157 domain-containing protein</fullName>
    </recommendedName>
</protein>
<keyword evidence="3" id="KW-1185">Reference proteome</keyword>
<accession>A0A1G4SDE2</accession>